<reference evidence="1" key="1">
    <citation type="submission" date="2008-12" db="EMBL/GenBank/DDBJ databases">
        <title>Complete sequence of Chloroflexus aggregans DSM 9485.</title>
        <authorList>
            <consortium name="US DOE Joint Genome Institute"/>
            <person name="Lucas S."/>
            <person name="Copeland A."/>
            <person name="Lapidus A."/>
            <person name="Glavina del Rio T."/>
            <person name="Dalin E."/>
            <person name="Tice H."/>
            <person name="Pitluck S."/>
            <person name="Foster B."/>
            <person name="Larimer F."/>
            <person name="Land M."/>
            <person name="Hauser L."/>
            <person name="Kyrpides N."/>
            <person name="Mikhailova N."/>
            <person name="Bryant D."/>
            <person name="Richardson P."/>
        </authorList>
    </citation>
    <scope>NUCLEOTIDE SEQUENCE</scope>
    <source>
        <strain evidence="1">DSM 9485</strain>
    </source>
</reference>
<organism evidence="1 2">
    <name type="scientific">Chloroflexus aggregans (strain MD-66 / DSM 9485)</name>
    <dbReference type="NCBI Taxonomy" id="326427"/>
    <lineage>
        <taxon>Bacteria</taxon>
        <taxon>Bacillati</taxon>
        <taxon>Chloroflexota</taxon>
        <taxon>Chloroflexia</taxon>
        <taxon>Chloroflexales</taxon>
        <taxon>Chloroflexineae</taxon>
        <taxon>Chloroflexaceae</taxon>
        <taxon>Chloroflexus</taxon>
    </lineage>
</organism>
<dbReference type="AlphaFoldDB" id="B8GB58"/>
<dbReference type="EMBL" id="CP001337">
    <property type="protein sequence ID" value="ACL26658.1"/>
    <property type="molecule type" value="Genomic_DNA"/>
</dbReference>
<proteinExistence type="predicted"/>
<dbReference type="HOGENOM" id="CLU_3249098_0_0_0"/>
<accession>B8GB58</accession>
<gene>
    <name evidence="1" type="ordered locus">Cagg_3823</name>
</gene>
<sequence length="42" mass="4736">MQSGERTQRTRYEGPLITTNANIGIADADRTLARRQDATEEE</sequence>
<dbReference type="STRING" id="326427.Cagg_3823"/>
<dbReference type="KEGG" id="cag:Cagg_3823"/>
<dbReference type="Proteomes" id="UP000002508">
    <property type="component" value="Chromosome"/>
</dbReference>
<keyword evidence="2" id="KW-1185">Reference proteome</keyword>
<name>B8GB58_CHLAD</name>
<evidence type="ECO:0000313" key="1">
    <source>
        <dbReference type="EMBL" id="ACL26658.1"/>
    </source>
</evidence>
<evidence type="ECO:0000313" key="2">
    <source>
        <dbReference type="Proteomes" id="UP000002508"/>
    </source>
</evidence>
<protein>
    <submittedName>
        <fullName evidence="1">Uncharacterized protein</fullName>
    </submittedName>
</protein>